<evidence type="ECO:0000256" key="10">
    <source>
        <dbReference type="ARBA" id="ARBA00023163"/>
    </source>
</evidence>
<organism evidence="13 14">
    <name type="scientific">Streptomyces lannensis</name>
    <dbReference type="NCBI Taxonomy" id="766498"/>
    <lineage>
        <taxon>Bacteria</taxon>
        <taxon>Bacillati</taxon>
        <taxon>Actinomycetota</taxon>
        <taxon>Actinomycetes</taxon>
        <taxon>Kitasatosporales</taxon>
        <taxon>Streptomycetaceae</taxon>
        <taxon>Streptomyces</taxon>
    </lineage>
</organism>
<dbReference type="Pfam" id="PF02467">
    <property type="entry name" value="Whib"/>
    <property type="match status" value="1"/>
</dbReference>
<keyword evidence="6 11" id="KW-0411">Iron-sulfur</keyword>
<dbReference type="PANTHER" id="PTHR38839:SF6">
    <property type="entry name" value="TRANSCRIPTIONAL REGULATOR WHIB1"/>
    <property type="match status" value="1"/>
</dbReference>
<comment type="PTM">
    <text evidence="11">The Fe-S cluster can be nitrosylated by nitric oxide (NO).</text>
</comment>
<feature type="binding site" evidence="11">
    <location>
        <position position="41"/>
    </location>
    <ligand>
        <name>[4Fe-4S] cluster</name>
        <dbReference type="ChEBI" id="CHEBI:49883"/>
    </ligand>
</feature>
<dbReference type="PROSITE" id="PS51674">
    <property type="entry name" value="4FE4S_WBL"/>
    <property type="match status" value="1"/>
</dbReference>
<evidence type="ECO:0000256" key="5">
    <source>
        <dbReference type="ARBA" id="ARBA00023004"/>
    </source>
</evidence>
<comment type="cofactor">
    <cofactor evidence="11">
        <name>[4Fe-4S] cluster</name>
        <dbReference type="ChEBI" id="CHEBI:49883"/>
    </cofactor>
    <text evidence="11">Binds 1 [4Fe-4S] cluster per subunit. Following nitrosylation of the [4Fe-4S] cluster binds 1 [4Fe-8(NO)] cluster per subunit.</text>
</comment>
<feature type="binding site" evidence="11">
    <location>
        <position position="47"/>
    </location>
    <ligand>
        <name>[4Fe-4S] cluster</name>
        <dbReference type="ChEBI" id="CHEBI:49883"/>
    </ligand>
</feature>
<evidence type="ECO:0000256" key="3">
    <source>
        <dbReference type="ARBA" id="ARBA00022485"/>
    </source>
</evidence>
<keyword evidence="8 11" id="KW-0238">DNA-binding</keyword>
<feature type="domain" description="4Fe-4S Wbl-type" evidence="12">
    <location>
        <begin position="9"/>
        <end position="71"/>
    </location>
</feature>
<gene>
    <name evidence="11" type="primary">whiB</name>
    <name evidence="13" type="ORF">GCM10022207_78350</name>
</gene>
<reference evidence="14" key="1">
    <citation type="journal article" date="2019" name="Int. J. Syst. Evol. Microbiol.">
        <title>The Global Catalogue of Microorganisms (GCM) 10K type strain sequencing project: providing services to taxonomists for standard genome sequencing and annotation.</title>
        <authorList>
            <consortium name="The Broad Institute Genomics Platform"/>
            <consortium name="The Broad Institute Genome Sequencing Center for Infectious Disease"/>
            <person name="Wu L."/>
            <person name="Ma J."/>
        </authorList>
    </citation>
    <scope>NUCLEOTIDE SEQUENCE [LARGE SCALE GENOMIC DNA]</scope>
    <source>
        <strain evidence="14">JCM 16578</strain>
    </source>
</reference>
<keyword evidence="3 11" id="KW-0004">4Fe-4S</keyword>
<keyword evidence="7 11" id="KW-0805">Transcription regulation</keyword>
<evidence type="ECO:0000256" key="11">
    <source>
        <dbReference type="HAMAP-Rule" id="MF_01479"/>
    </source>
</evidence>
<keyword evidence="5 11" id="KW-0408">Iron</keyword>
<keyword evidence="11" id="KW-0963">Cytoplasm</keyword>
<keyword evidence="4 11" id="KW-0479">Metal-binding</keyword>
<evidence type="ECO:0000313" key="13">
    <source>
        <dbReference type="EMBL" id="GAA3898313.1"/>
    </source>
</evidence>
<evidence type="ECO:0000256" key="1">
    <source>
        <dbReference type="ARBA" id="ARBA00004496"/>
    </source>
</evidence>
<name>A0ABP7LAX5_9ACTN</name>
<evidence type="ECO:0000256" key="8">
    <source>
        <dbReference type="ARBA" id="ARBA00023125"/>
    </source>
</evidence>
<dbReference type="InterPro" id="IPR034768">
    <property type="entry name" value="4FE4S_WBL"/>
</dbReference>
<dbReference type="InterPro" id="IPR003482">
    <property type="entry name" value="Whib"/>
</dbReference>
<dbReference type="Proteomes" id="UP001501563">
    <property type="component" value="Unassembled WGS sequence"/>
</dbReference>
<comment type="function">
    <text evidence="11">Acts as a transcriptional regulator. Probably redox-responsive. The apo- but not holo-form probably binds DNA.</text>
</comment>
<comment type="subcellular location">
    <subcellularLocation>
        <location evidence="1 11">Cytoplasm</location>
    </subcellularLocation>
</comment>
<feature type="binding site" evidence="11">
    <location>
        <position position="10"/>
    </location>
    <ligand>
        <name>[4Fe-4S] cluster</name>
        <dbReference type="ChEBI" id="CHEBI:49883"/>
    </ligand>
</feature>
<proteinExistence type="inferred from homology"/>
<keyword evidence="9 11" id="KW-1015">Disulfide bond</keyword>
<accession>A0ABP7LAX5</accession>
<dbReference type="EMBL" id="BAAAZA010000039">
    <property type="protein sequence ID" value="GAA3898313.1"/>
    <property type="molecule type" value="Genomic_DNA"/>
</dbReference>
<sequence>MLTWHEKAACRDCDTDLFFPISMQGAGRRQADEAKAVCSMCSVREQCADWALDTAQQYGIWGGMDEAELAQATRTASRSRLQRRPAQ</sequence>
<comment type="PTM">
    <text evidence="11">Upon Fe-S cluster removal intramolecular disulfide bonds are formed.</text>
</comment>
<evidence type="ECO:0000256" key="9">
    <source>
        <dbReference type="ARBA" id="ARBA00023157"/>
    </source>
</evidence>
<dbReference type="PANTHER" id="PTHR38839">
    <property type="entry name" value="TRANSCRIPTIONAL REGULATOR WHID-RELATED"/>
    <property type="match status" value="1"/>
</dbReference>
<keyword evidence="10 11" id="KW-0804">Transcription</keyword>
<feature type="binding site" evidence="11">
    <location>
        <position position="38"/>
    </location>
    <ligand>
        <name>[4Fe-4S] cluster</name>
        <dbReference type="ChEBI" id="CHEBI:49883"/>
    </ligand>
</feature>
<evidence type="ECO:0000313" key="14">
    <source>
        <dbReference type="Proteomes" id="UP001501563"/>
    </source>
</evidence>
<keyword evidence="14" id="KW-1185">Reference proteome</keyword>
<evidence type="ECO:0000256" key="6">
    <source>
        <dbReference type="ARBA" id="ARBA00023014"/>
    </source>
</evidence>
<protein>
    <recommendedName>
        <fullName evidence="11">Transcriptional regulator WhiB</fullName>
    </recommendedName>
</protein>
<evidence type="ECO:0000256" key="7">
    <source>
        <dbReference type="ARBA" id="ARBA00023015"/>
    </source>
</evidence>
<comment type="caution">
    <text evidence="13">The sequence shown here is derived from an EMBL/GenBank/DDBJ whole genome shotgun (WGS) entry which is preliminary data.</text>
</comment>
<evidence type="ECO:0000259" key="12">
    <source>
        <dbReference type="PROSITE" id="PS51674"/>
    </source>
</evidence>
<evidence type="ECO:0000256" key="4">
    <source>
        <dbReference type="ARBA" id="ARBA00022723"/>
    </source>
</evidence>
<evidence type="ECO:0000256" key="2">
    <source>
        <dbReference type="ARBA" id="ARBA00006597"/>
    </source>
</evidence>
<comment type="similarity">
    <text evidence="2 11">Belongs to the WhiB family.</text>
</comment>
<dbReference type="HAMAP" id="MF_01479">
    <property type="entry name" value="WhiB"/>
    <property type="match status" value="1"/>
</dbReference>